<evidence type="ECO:0000313" key="3">
    <source>
        <dbReference type="EMBL" id="KAG7338039.1"/>
    </source>
</evidence>
<keyword evidence="5" id="KW-1185">Reference proteome</keyword>
<sequence>MRTNSPKTGRKLRTLSTRNHYKPGQTPVHMFCKRQRVCCSNKLSILNYNIEHVEKAVAVMEKHQGNTVGMTEEMHNCSADFSFVGPGDETSDVANPDGSHEVLNPLYKELTQLCDVAGKDKTAKTARDLETLIIVSLAVFAVLSLPATSHNLLAR</sequence>
<accession>A0A9K3PAP1</accession>
<dbReference type="Proteomes" id="UP000693970">
    <property type="component" value="Unassembled WGS sequence"/>
</dbReference>
<proteinExistence type="predicted"/>
<dbReference type="EMBL" id="JAGRRH010000013">
    <property type="protein sequence ID" value="KAG7360820.1"/>
    <property type="molecule type" value="Genomic_DNA"/>
</dbReference>
<evidence type="ECO:0000313" key="5">
    <source>
        <dbReference type="Proteomes" id="UP000693970"/>
    </source>
</evidence>
<dbReference type="AlphaFoldDB" id="A0A9K3PAP1"/>
<comment type="caution">
    <text evidence="3">The sequence shown here is derived from an EMBL/GenBank/DDBJ whole genome shotgun (WGS) entry which is preliminary data.</text>
</comment>
<evidence type="ECO:0000256" key="1">
    <source>
        <dbReference type="SAM" id="MobiDB-lite"/>
    </source>
</evidence>
<feature type="transmembrane region" description="Helical" evidence="2">
    <location>
        <begin position="129"/>
        <end position="147"/>
    </location>
</feature>
<evidence type="ECO:0000256" key="2">
    <source>
        <dbReference type="SAM" id="Phobius"/>
    </source>
</evidence>
<name>A0A9K3PAP1_9STRA</name>
<evidence type="ECO:0000313" key="4">
    <source>
        <dbReference type="EMBL" id="KAG7360820.1"/>
    </source>
</evidence>
<keyword evidence="2" id="KW-0472">Membrane</keyword>
<reference evidence="3" key="2">
    <citation type="submission" date="2021-04" db="EMBL/GenBank/DDBJ databases">
        <authorList>
            <person name="Podell S."/>
        </authorList>
    </citation>
    <scope>NUCLEOTIDE SEQUENCE</scope>
    <source>
        <strain evidence="3">Hildebrandi</strain>
    </source>
</reference>
<protein>
    <submittedName>
        <fullName evidence="3">Uncharacterized protein</fullName>
    </submittedName>
</protein>
<dbReference type="EMBL" id="JAGRRH010000066">
    <property type="protein sequence ID" value="KAG7338039.1"/>
    <property type="molecule type" value="Genomic_DNA"/>
</dbReference>
<keyword evidence="2" id="KW-1133">Transmembrane helix</keyword>
<keyword evidence="2" id="KW-0812">Transmembrane</keyword>
<reference evidence="3" key="1">
    <citation type="journal article" date="2021" name="Sci. Rep.">
        <title>Diploid genomic architecture of Nitzschia inconspicua, an elite biomass production diatom.</title>
        <authorList>
            <person name="Oliver A."/>
            <person name="Podell S."/>
            <person name="Pinowska A."/>
            <person name="Traller J.C."/>
            <person name="Smith S.R."/>
            <person name="McClure R."/>
            <person name="Beliaev A."/>
            <person name="Bohutskyi P."/>
            <person name="Hill E.A."/>
            <person name="Rabines A."/>
            <person name="Zheng H."/>
            <person name="Allen L.Z."/>
            <person name="Kuo A."/>
            <person name="Grigoriev I.V."/>
            <person name="Allen A.E."/>
            <person name="Hazlebeck D."/>
            <person name="Allen E.E."/>
        </authorList>
    </citation>
    <scope>NUCLEOTIDE SEQUENCE</scope>
    <source>
        <strain evidence="3">Hildebrandi</strain>
    </source>
</reference>
<feature type="region of interest" description="Disordered" evidence="1">
    <location>
        <begin position="1"/>
        <end position="20"/>
    </location>
</feature>
<organism evidence="3 5">
    <name type="scientific">Nitzschia inconspicua</name>
    <dbReference type="NCBI Taxonomy" id="303405"/>
    <lineage>
        <taxon>Eukaryota</taxon>
        <taxon>Sar</taxon>
        <taxon>Stramenopiles</taxon>
        <taxon>Ochrophyta</taxon>
        <taxon>Bacillariophyta</taxon>
        <taxon>Bacillariophyceae</taxon>
        <taxon>Bacillariophycidae</taxon>
        <taxon>Bacillariales</taxon>
        <taxon>Bacillariaceae</taxon>
        <taxon>Nitzschia</taxon>
    </lineage>
</organism>
<gene>
    <name evidence="3" type="ORF">IV203_006732</name>
    <name evidence="4" type="ORF">IV203_035919</name>
</gene>